<dbReference type="Proteomes" id="UP001329430">
    <property type="component" value="Chromosome 1"/>
</dbReference>
<gene>
    <name evidence="2" type="ORF">RI129_001094</name>
</gene>
<accession>A0AAN7VJ40</accession>
<proteinExistence type="predicted"/>
<evidence type="ECO:0000313" key="2">
    <source>
        <dbReference type="EMBL" id="KAK5650065.1"/>
    </source>
</evidence>
<organism evidence="2 3">
    <name type="scientific">Pyrocoelia pectoralis</name>
    <dbReference type="NCBI Taxonomy" id="417401"/>
    <lineage>
        <taxon>Eukaryota</taxon>
        <taxon>Metazoa</taxon>
        <taxon>Ecdysozoa</taxon>
        <taxon>Arthropoda</taxon>
        <taxon>Hexapoda</taxon>
        <taxon>Insecta</taxon>
        <taxon>Pterygota</taxon>
        <taxon>Neoptera</taxon>
        <taxon>Endopterygota</taxon>
        <taxon>Coleoptera</taxon>
        <taxon>Polyphaga</taxon>
        <taxon>Elateriformia</taxon>
        <taxon>Elateroidea</taxon>
        <taxon>Lampyridae</taxon>
        <taxon>Lampyrinae</taxon>
        <taxon>Pyrocoelia</taxon>
    </lineage>
</organism>
<comment type="caution">
    <text evidence="2">The sequence shown here is derived from an EMBL/GenBank/DDBJ whole genome shotgun (WGS) entry which is preliminary data.</text>
</comment>
<evidence type="ECO:0000256" key="1">
    <source>
        <dbReference type="SAM" id="MobiDB-lite"/>
    </source>
</evidence>
<protein>
    <submittedName>
        <fullName evidence="2">Uncharacterized protein</fullName>
    </submittedName>
</protein>
<feature type="compositionally biased region" description="Polar residues" evidence="1">
    <location>
        <begin position="259"/>
        <end position="282"/>
    </location>
</feature>
<dbReference type="AlphaFoldDB" id="A0AAN7VJ40"/>
<keyword evidence="3" id="KW-1185">Reference proteome</keyword>
<name>A0AAN7VJ40_9COLE</name>
<feature type="compositionally biased region" description="Low complexity" evidence="1">
    <location>
        <begin position="388"/>
        <end position="429"/>
    </location>
</feature>
<feature type="compositionally biased region" description="Polar residues" evidence="1">
    <location>
        <begin position="438"/>
        <end position="457"/>
    </location>
</feature>
<reference evidence="2 3" key="1">
    <citation type="journal article" date="2024" name="Insects">
        <title>An Improved Chromosome-Level Genome Assembly of the Firefly Pyrocoelia pectoralis.</title>
        <authorList>
            <person name="Fu X."/>
            <person name="Meyer-Rochow V.B."/>
            <person name="Ballantyne L."/>
            <person name="Zhu X."/>
        </authorList>
    </citation>
    <scope>NUCLEOTIDE SEQUENCE [LARGE SCALE GENOMIC DNA]</scope>
    <source>
        <strain evidence="2">XCY_ONT2</strain>
    </source>
</reference>
<sequence>MEFRSQDIAQLVLGYLKEIRCKKAFMELLYNSHYLQEAADNYRKSGFIITRVAGLSLIEYLKEYAAVYTIAYFQIFTNTFLENVELIEKLADNINKEVSSKCSVELDSSAIESIVQRTETDPILVQLISELIAMLCLKTSNLWLKIEMILKHLLFPVFLFINTCTDFRELKFSVNEESRTIMNPPLTSKSLPMLETPIKNSITLTPIPKTPGLATSTLIETPFTKAVIDQLTGIDITSIPTPKFPITPNFAFTPAPSHSPVSNRGTDYSTCSSYYQPSDSEQNKSLEQLIQECQRLEKQENLSNVKESTKDIKKHDALKETLIRPIKVAQKNEDSTEEQKEKQIPLTENSKASIAKFVVEKRKAFNENILGKKNMQLAKMLSDEASDENMSSSESNTSKNDSVSSSSGEDSESSSCSCSKSPTKKSPYSLRPRKTSYKNENQDLPATKQECSNQGATTRKGEKPRTYQNEVLNKMEEKRQRTIAKLKSNNANVKQKTPAVKQKAISKVRKRSVKNTSVEGYTKPTNEIADTVKSSNNDVKIISNQLIAKSRVLRLNSDTKDSSIEAVETPKLNVQSLSDTVKEVNTNIEIPNATTNDASSNNLEAKQSDAKIGEQKSESNKVINDNELNKVPIINLPHEKIECVIESNCAPSPEQEEISEKVEEKKKKTEVCQELLRSIDVDSFLKQLHGDM</sequence>
<feature type="region of interest" description="Disordered" evidence="1">
    <location>
        <begin position="253"/>
        <end position="282"/>
    </location>
</feature>
<evidence type="ECO:0000313" key="3">
    <source>
        <dbReference type="Proteomes" id="UP001329430"/>
    </source>
</evidence>
<feature type="region of interest" description="Disordered" evidence="1">
    <location>
        <begin position="383"/>
        <end position="469"/>
    </location>
</feature>
<dbReference type="EMBL" id="JAVRBK010000001">
    <property type="protein sequence ID" value="KAK5650065.1"/>
    <property type="molecule type" value="Genomic_DNA"/>
</dbReference>